<organism evidence="1 2">
    <name type="scientific">Brumimicrobium oceani</name>
    <dbReference type="NCBI Taxonomy" id="2100725"/>
    <lineage>
        <taxon>Bacteria</taxon>
        <taxon>Pseudomonadati</taxon>
        <taxon>Bacteroidota</taxon>
        <taxon>Flavobacteriia</taxon>
        <taxon>Flavobacteriales</taxon>
        <taxon>Crocinitomicaceae</taxon>
        <taxon>Brumimicrobium</taxon>
    </lineage>
</organism>
<name>A0A2U2XF02_9FLAO</name>
<reference evidence="1 2" key="1">
    <citation type="submission" date="2018-05" db="EMBL/GenBank/DDBJ databases">
        <title>Brumimicrobium oceani sp. nov., isolated from coastal sediment.</title>
        <authorList>
            <person name="Kou Y."/>
        </authorList>
    </citation>
    <scope>NUCLEOTIDE SEQUENCE [LARGE SCALE GENOMIC DNA]</scope>
    <source>
        <strain evidence="1 2">C305</strain>
    </source>
</reference>
<dbReference type="EMBL" id="QFRJ01000002">
    <property type="protein sequence ID" value="PWH86378.1"/>
    <property type="molecule type" value="Genomic_DNA"/>
</dbReference>
<dbReference type="Gene3D" id="3.30.420.40">
    <property type="match status" value="2"/>
</dbReference>
<sequence>MIIVESGGTKSTWVFNSTPNTIQSFETVGLHPQESTLDKEKILQSLVEEHNIQGREIYFYGAGCESVEAKVKITAFLESLGLRVRAVQTDIYAACLAHFGHKKGSVGIIGTGAVAAKFDGEKVVQQTSGLGYLIGDEGSGFDIGKRLLKKYFQNELPLNVKESIENYFNHQSILHRIHEPDGRMHIAGLAKIARKFSKEPPVHSVLISAFTDFCKFALNPLGVSSSVHFIGSVAFYFQAELTEALEKEGYTVGEIKKEAVFEVFNFLSSESPA</sequence>
<dbReference type="InterPro" id="IPR043129">
    <property type="entry name" value="ATPase_NBD"/>
</dbReference>
<dbReference type="SUPFAM" id="SSF53067">
    <property type="entry name" value="Actin-like ATPase domain"/>
    <property type="match status" value="2"/>
</dbReference>
<dbReference type="AlphaFoldDB" id="A0A2U2XF02"/>
<reference evidence="1 2" key="2">
    <citation type="submission" date="2018-05" db="EMBL/GenBank/DDBJ databases">
        <authorList>
            <person name="Lanie J.A."/>
            <person name="Ng W.-L."/>
            <person name="Kazmierczak K.M."/>
            <person name="Andrzejewski T.M."/>
            <person name="Davidsen T.M."/>
            <person name="Wayne K.J."/>
            <person name="Tettelin H."/>
            <person name="Glass J.I."/>
            <person name="Rusch D."/>
            <person name="Podicherti R."/>
            <person name="Tsui H.-C.T."/>
            <person name="Winkler M.E."/>
        </authorList>
    </citation>
    <scope>NUCLEOTIDE SEQUENCE [LARGE SCALE GENOMIC DNA]</scope>
    <source>
        <strain evidence="1 2">C305</strain>
    </source>
</reference>
<dbReference type="PANTHER" id="PTHR43190">
    <property type="entry name" value="N-ACETYL-D-GLUCOSAMINE KINASE"/>
    <property type="match status" value="1"/>
</dbReference>
<comment type="caution">
    <text evidence="1">The sequence shown here is derived from an EMBL/GenBank/DDBJ whole genome shotgun (WGS) entry which is preliminary data.</text>
</comment>
<accession>A0A2U2XF02</accession>
<dbReference type="Proteomes" id="UP000245370">
    <property type="component" value="Unassembled WGS sequence"/>
</dbReference>
<dbReference type="OrthoDB" id="871343at2"/>
<dbReference type="PANTHER" id="PTHR43190:SF3">
    <property type="entry name" value="N-ACETYL-D-GLUCOSAMINE KINASE"/>
    <property type="match status" value="1"/>
</dbReference>
<protein>
    <recommendedName>
        <fullName evidence="3">ATPase</fullName>
    </recommendedName>
</protein>
<evidence type="ECO:0008006" key="3">
    <source>
        <dbReference type="Google" id="ProtNLM"/>
    </source>
</evidence>
<gene>
    <name evidence="1" type="ORF">DIT68_03815</name>
</gene>
<dbReference type="InterPro" id="IPR052519">
    <property type="entry name" value="Euk-type_GlcNAc_Kinase"/>
</dbReference>
<keyword evidence="2" id="KW-1185">Reference proteome</keyword>
<evidence type="ECO:0000313" key="2">
    <source>
        <dbReference type="Proteomes" id="UP000245370"/>
    </source>
</evidence>
<evidence type="ECO:0000313" key="1">
    <source>
        <dbReference type="EMBL" id="PWH86378.1"/>
    </source>
</evidence>
<dbReference type="RefSeq" id="WP_109358489.1">
    <property type="nucleotide sequence ID" value="NZ_QFRJ01000002.1"/>
</dbReference>
<proteinExistence type="predicted"/>
<dbReference type="Gene3D" id="1.10.720.160">
    <property type="match status" value="1"/>
</dbReference>